<dbReference type="RefSeq" id="WP_204204532.1">
    <property type="nucleotide sequence ID" value="NZ_JAFELM010000039.1"/>
</dbReference>
<proteinExistence type="predicted"/>
<name>A0ABS2DL17_9BACI</name>
<dbReference type="Pfam" id="PF14183">
    <property type="entry name" value="YwpF"/>
    <property type="match status" value="1"/>
</dbReference>
<evidence type="ECO:0000313" key="2">
    <source>
        <dbReference type="Proteomes" id="UP001518925"/>
    </source>
</evidence>
<dbReference type="Proteomes" id="UP001518925">
    <property type="component" value="Unassembled WGS sequence"/>
</dbReference>
<dbReference type="InterPro" id="IPR025573">
    <property type="entry name" value="YwpF"/>
</dbReference>
<keyword evidence="2" id="KW-1185">Reference proteome</keyword>
<organism evidence="1 2">
    <name type="scientific">Bacillus suaedaesalsae</name>
    <dbReference type="NCBI Taxonomy" id="2810349"/>
    <lineage>
        <taxon>Bacteria</taxon>
        <taxon>Bacillati</taxon>
        <taxon>Bacillota</taxon>
        <taxon>Bacilli</taxon>
        <taxon>Bacillales</taxon>
        <taxon>Bacillaceae</taxon>
        <taxon>Bacillus</taxon>
    </lineage>
</organism>
<evidence type="ECO:0008006" key="3">
    <source>
        <dbReference type="Google" id="ProtNLM"/>
    </source>
</evidence>
<reference evidence="1 2" key="1">
    <citation type="submission" date="2021-02" db="EMBL/GenBank/DDBJ databases">
        <title>Bacillus sp. RD4P76, an endophyte from a halophyte.</title>
        <authorList>
            <person name="Sun J.-Q."/>
        </authorList>
    </citation>
    <scope>NUCLEOTIDE SEQUENCE [LARGE SCALE GENOMIC DNA]</scope>
    <source>
        <strain evidence="1 2">RD4P76</strain>
    </source>
</reference>
<gene>
    <name evidence="1" type="ORF">JR050_16070</name>
</gene>
<dbReference type="EMBL" id="JAFELM010000039">
    <property type="protein sequence ID" value="MBM6619180.1"/>
    <property type="molecule type" value="Genomic_DNA"/>
</dbReference>
<accession>A0ABS2DL17</accession>
<comment type="caution">
    <text evidence="1">The sequence shown here is derived from an EMBL/GenBank/DDBJ whole genome shotgun (WGS) entry which is preliminary data.</text>
</comment>
<evidence type="ECO:0000313" key="1">
    <source>
        <dbReference type="EMBL" id="MBM6619180.1"/>
    </source>
</evidence>
<sequence>MKTFKLVSLKISHPQNQVIIQEVHLIDGLVINKEDDQRQWLIEMYVDKSHSELFNKLKDDEQELLVEAVISRSDNAPAPFITTILSVSLMEDNMSVLLNGLIVGKLDRSEDVLTELIEEGFHGNALLEEFKKRNTNEKPQTKISVK</sequence>
<protein>
    <recommendedName>
        <fullName evidence="3">YwpF-like protein</fullName>
    </recommendedName>
</protein>